<comment type="caution">
    <text evidence="2">The sequence shown here is derived from an EMBL/GenBank/DDBJ whole genome shotgun (WGS) entry which is preliminary data.</text>
</comment>
<feature type="compositionally biased region" description="Basic and acidic residues" evidence="1">
    <location>
        <begin position="54"/>
        <end position="66"/>
    </location>
</feature>
<protein>
    <submittedName>
        <fullName evidence="2">Uncharacterized protein</fullName>
    </submittedName>
</protein>
<dbReference type="EMBL" id="BEYU01000028">
    <property type="protein sequence ID" value="GBG27255.1"/>
    <property type="molecule type" value="Genomic_DNA"/>
</dbReference>
<evidence type="ECO:0000256" key="1">
    <source>
        <dbReference type="SAM" id="MobiDB-lite"/>
    </source>
</evidence>
<name>A0A2R5G9M4_9STRA</name>
<feature type="compositionally biased region" description="Acidic residues" evidence="1">
    <location>
        <begin position="1"/>
        <end position="20"/>
    </location>
</feature>
<dbReference type="InParanoid" id="A0A2R5G9M4"/>
<reference evidence="2 3" key="1">
    <citation type="submission" date="2017-12" db="EMBL/GenBank/DDBJ databases">
        <title>Sequencing, de novo assembly and annotation of complete genome of a new Thraustochytrid species, strain FCC1311.</title>
        <authorList>
            <person name="Sedici K."/>
            <person name="Godart F."/>
            <person name="Aiese Cigliano R."/>
            <person name="Sanseverino W."/>
            <person name="Barakat M."/>
            <person name="Ortet P."/>
            <person name="Marechal E."/>
            <person name="Cagnac O."/>
            <person name="Amato A."/>
        </authorList>
    </citation>
    <scope>NUCLEOTIDE SEQUENCE [LARGE SCALE GENOMIC DNA]</scope>
</reference>
<evidence type="ECO:0000313" key="2">
    <source>
        <dbReference type="EMBL" id="GBG27255.1"/>
    </source>
</evidence>
<keyword evidence="3" id="KW-1185">Reference proteome</keyword>
<gene>
    <name evidence="2" type="ORF">FCC1311_034772</name>
</gene>
<organism evidence="2 3">
    <name type="scientific">Hondaea fermentalgiana</name>
    <dbReference type="NCBI Taxonomy" id="2315210"/>
    <lineage>
        <taxon>Eukaryota</taxon>
        <taxon>Sar</taxon>
        <taxon>Stramenopiles</taxon>
        <taxon>Bigyra</taxon>
        <taxon>Labyrinthulomycetes</taxon>
        <taxon>Thraustochytrida</taxon>
        <taxon>Thraustochytriidae</taxon>
        <taxon>Hondaea</taxon>
    </lineage>
</organism>
<dbReference type="AlphaFoldDB" id="A0A2R5G9M4"/>
<dbReference type="Proteomes" id="UP000241890">
    <property type="component" value="Unassembled WGS sequence"/>
</dbReference>
<proteinExistence type="predicted"/>
<evidence type="ECO:0000313" key="3">
    <source>
        <dbReference type="Proteomes" id="UP000241890"/>
    </source>
</evidence>
<accession>A0A2R5G9M4</accession>
<feature type="region of interest" description="Disordered" evidence="1">
    <location>
        <begin position="1"/>
        <end position="66"/>
    </location>
</feature>
<sequence length="370" mass="40369">MEMKEEEEAEGEFMEEEEEAKVEAKAVAGDGGNDAAEDENKVGDTDDDSQGKAAEAREKAELEKERHQAEVLQKLLQDLDSAIEDERAPASAVRIAAEKTRQWLVKAEAARRMELDKVKLARTARSHEVHIDLTWGGILRAGAVGKYLVNVPLLRVVTHAIMDLSTASTLTQLEMNALREEMGAALLISFVLEHFPRDRVLQREGLRAATNLACIERVRQVLTGKGCYRFAAEALHSTDLNDDRFLVEAALGAVANLAHEFAAAPGAVTPAIQCGGCLDVGDFTIAVESTLDNMKNYALAGSVQARALNALANTMLVCPGCKWDYELYVKCVLAAMRNFSETLNILQYGLMSIVNGLRAAARPVMDIVDI</sequence>